<evidence type="ECO:0000256" key="2">
    <source>
        <dbReference type="SAM" id="SignalP"/>
    </source>
</evidence>
<proteinExistence type="predicted"/>
<dbReference type="InterPro" id="IPR012480">
    <property type="entry name" value="Hepar_II_III_C"/>
</dbReference>
<protein>
    <submittedName>
        <fullName evidence="5">Uncharacterized protein</fullName>
    </submittedName>
</protein>
<keyword evidence="6" id="KW-1185">Reference proteome</keyword>
<dbReference type="eggNOG" id="ENOG502ZAN1">
    <property type="taxonomic scope" value="Bacteria"/>
</dbReference>
<dbReference type="PANTHER" id="PTHR38045:SF1">
    <property type="entry name" value="HEPARINASE II_III-LIKE PROTEIN"/>
    <property type="match status" value="1"/>
</dbReference>
<feature type="chain" id="PRO_5003260264" evidence="2">
    <location>
        <begin position="30"/>
        <end position="1181"/>
    </location>
</feature>
<dbReference type="STRING" id="762903.Pedsa_2492"/>
<dbReference type="Pfam" id="PF07940">
    <property type="entry name" value="Hepar_II_III_C"/>
    <property type="match status" value="1"/>
</dbReference>
<reference evidence="5 6" key="1">
    <citation type="journal article" date="2011" name="Stand. Genomic Sci.">
        <title>Complete genome sequence of the gliding, heparinolytic Pedobacter saltans type strain (113).</title>
        <authorList>
            <person name="Liolios K."/>
            <person name="Sikorski J."/>
            <person name="Lu M."/>
            <person name="Nolan M."/>
            <person name="Lapidus A."/>
            <person name="Lucas S."/>
            <person name="Hammon N."/>
            <person name="Deshpande S."/>
            <person name="Cheng J.F."/>
            <person name="Tapia R."/>
            <person name="Han C."/>
            <person name="Goodwin L."/>
            <person name="Pitluck S."/>
            <person name="Huntemann M."/>
            <person name="Ivanova N."/>
            <person name="Pagani I."/>
            <person name="Mavromatis K."/>
            <person name="Ovchinikova G."/>
            <person name="Pati A."/>
            <person name="Chen A."/>
            <person name="Palaniappan K."/>
            <person name="Land M."/>
            <person name="Hauser L."/>
            <person name="Brambilla E.M."/>
            <person name="Kotsyurbenko O."/>
            <person name="Rohde M."/>
            <person name="Tindall B.J."/>
            <person name="Abt B."/>
            <person name="Goker M."/>
            <person name="Detter J.C."/>
            <person name="Woyke T."/>
            <person name="Bristow J."/>
            <person name="Eisen J.A."/>
            <person name="Markowitz V."/>
            <person name="Hugenholtz P."/>
            <person name="Klenk H.P."/>
            <person name="Kyrpides N.C."/>
        </authorList>
    </citation>
    <scope>NUCLEOTIDE SEQUENCE [LARGE SCALE GENOMIC DNA]</scope>
    <source>
        <strain evidence="6">ATCC 51119 / DSM 12145 / JCM 21818 / LMG 10337 / NBRC 100064 / NCIMB 13643</strain>
    </source>
</reference>
<evidence type="ECO:0000259" key="3">
    <source>
        <dbReference type="Pfam" id="PF07940"/>
    </source>
</evidence>
<dbReference type="HOGENOM" id="CLU_271463_0_0_10"/>
<dbReference type="NCBIfam" id="TIGR04183">
    <property type="entry name" value="Por_Secre_tail"/>
    <property type="match status" value="1"/>
</dbReference>
<dbReference type="KEGG" id="psn:Pedsa_2492"/>
<evidence type="ECO:0000313" key="5">
    <source>
        <dbReference type="EMBL" id="ADY53037.1"/>
    </source>
</evidence>
<dbReference type="OrthoDB" id="720703at2"/>
<evidence type="ECO:0000256" key="1">
    <source>
        <dbReference type="ARBA" id="ARBA00004196"/>
    </source>
</evidence>
<dbReference type="Gene3D" id="1.50.10.100">
    <property type="entry name" value="Chondroitin AC/alginate lyase"/>
    <property type="match status" value="1"/>
</dbReference>
<dbReference type="GO" id="GO:0030313">
    <property type="term" value="C:cell envelope"/>
    <property type="evidence" value="ECO:0007669"/>
    <property type="project" value="UniProtKB-SubCell"/>
</dbReference>
<dbReference type="PANTHER" id="PTHR38045">
    <property type="entry name" value="CHROMOSOME 1, WHOLE GENOME SHOTGUN SEQUENCE"/>
    <property type="match status" value="1"/>
</dbReference>
<sequence length="1181" mass="128376">MKTIINYFKKKRLTLAGSLLICLTTFSHAQNAITLVALPGGTEGDDKYTDSSILQISSAGAVSYYNSNTSDDWGVSASTITPSGALGKTFSITFGGMSAVKTTEGNDFGKMITAGGIDRASTGPIGIRGGISNGIDPNEGLYFGLDLSNINTTAAIQITKISVADLNATNETGIIVSRLNPSKRIIFGNAESPGITHQLSSGSGTIDVSDFNLYVLGGQINNSLVSIFNNSSVASGFRITTVELKVLTNIFNPASITAIPHPRLLLKQGQEASINTLIAQSPEFNTIHTYIMSQANAFLSEAPLVYNPVNGRMLETARSAIKQIFFLSYAYRMTANSAYATKAEQVINTVCNFPDWVTYSLDVAEMCFAVSIGYDWLYNNLPAATKQKAREKILNYAFLTQKTKPFWDFTSNWNQVCIGGLAYGAMAILGDGTSQMDTEAKYILNNILVKNPNSMDTYASGNYQEGPMYWSYGTTYEVLLLSALEGIFGQNHEGFKRLTFTPGFLESAKYMQYITGTSSLYFNYSDCTEERTPLPASLWMAKKLNDLSIFTLEKELMQNGRYTSNYSEDVRFLPIALIYGKDLGIGSSTLPTEKIWKGYGTNPVALVRTSWQGNTGNYIGIKGGTPNYSHAHMDGGSFVYDAQGVRWTVDFGKEDYEAIKANITPAGADNDFSQTSNRWNIFRISNISHNTISIKKTSETSWQKHKVNGNATITEIYDTSSKRGAKVDLKSLIGLNNELDAINRSIYLVNDTLLEIKDYIDNGNEAINLYWNMATTALIESISPSKLKLTKGGKTAILEIISNNSAVTFTTATNRSTDPVSYFPAATYERKNEGSVMVGFTATIPANEIVTFTVKISNGPEVPPSSTEPINYILLELPNPNTGLEGNSLYYDSSEFHVDNSGDVSIGGIATDYAWNVYGNTNIPDILTKKFFLRWYGMATTNTTTGTNYGAMLTPGGIDRSANGELGIRGGESNGIDLNEGFRFGFDAATLPTTTSLQLVKVGVNFVSGSRSGTIVNRNNTSNKISFGGSSSSADFILSSGSGLVNVESLNISIPGGSTNYDMASVFNTGGSGSFRITKLVFKIISTATSPLMSNKQEANLEKQTKEIIVYPNPAMTDIFIENLNSKFNTVKFFNSLGICVLENKISSSSKIDLYTLKPGIYTIHIIGKDNTTITKKIIKQ</sequence>
<dbReference type="InterPro" id="IPR026444">
    <property type="entry name" value="Secre_tail"/>
</dbReference>
<keyword evidence="2" id="KW-0732">Signal</keyword>
<reference evidence="6" key="2">
    <citation type="submission" date="2011-02" db="EMBL/GenBank/DDBJ databases">
        <title>The complete genome of Pedobacter saltans DSM 12145.</title>
        <authorList>
            <consortium name="US DOE Joint Genome Institute (JGI-PGF)"/>
            <person name="Lucas S."/>
            <person name="Copeland A."/>
            <person name="Lapidus A."/>
            <person name="Bruce D."/>
            <person name="Goodwin L."/>
            <person name="Pitluck S."/>
            <person name="Kyrpides N."/>
            <person name="Mavromatis K."/>
            <person name="Pagani I."/>
            <person name="Ivanova N."/>
            <person name="Ovchinnikova G."/>
            <person name="Lu M."/>
            <person name="Detter J.C."/>
            <person name="Han C."/>
            <person name="Land M."/>
            <person name="Hauser L."/>
            <person name="Markowitz V."/>
            <person name="Cheng J.-F."/>
            <person name="Hugenholtz P."/>
            <person name="Woyke T."/>
            <person name="Wu D."/>
            <person name="Tindall B."/>
            <person name="Pomrenke H.G."/>
            <person name="Brambilla E."/>
            <person name="Klenk H.-P."/>
            <person name="Eisen J.A."/>
        </authorList>
    </citation>
    <scope>NUCLEOTIDE SEQUENCE [LARGE SCALE GENOMIC DNA]</scope>
    <source>
        <strain evidence="6">ATCC 51119 / DSM 12145 / JCM 21818 / LMG 10337 / NBRC 100064 / NCIMB 13643</strain>
    </source>
</reference>
<name>F0SEX1_PSESL</name>
<evidence type="ECO:0000259" key="4">
    <source>
        <dbReference type="Pfam" id="PF18962"/>
    </source>
</evidence>
<feature type="domain" description="Heparinase II/III-like C-terminal" evidence="3">
    <location>
        <begin position="621"/>
        <end position="835"/>
    </location>
</feature>
<dbReference type="EMBL" id="CP002545">
    <property type="protein sequence ID" value="ADY53037.1"/>
    <property type="molecule type" value="Genomic_DNA"/>
</dbReference>
<feature type="signal peptide" evidence="2">
    <location>
        <begin position="1"/>
        <end position="29"/>
    </location>
</feature>
<dbReference type="RefSeq" id="WP_013633522.1">
    <property type="nucleotide sequence ID" value="NC_015177.1"/>
</dbReference>
<dbReference type="AlphaFoldDB" id="F0SEX1"/>
<gene>
    <name evidence="5" type="ordered locus">Pedsa_2492</name>
</gene>
<dbReference type="Gene3D" id="2.70.98.70">
    <property type="match status" value="1"/>
</dbReference>
<dbReference type="SUPFAM" id="SSF48230">
    <property type="entry name" value="Chondroitin AC/alginate lyase"/>
    <property type="match status" value="1"/>
</dbReference>
<dbReference type="Pfam" id="PF18962">
    <property type="entry name" value="Por_Secre_tail"/>
    <property type="match status" value="1"/>
</dbReference>
<dbReference type="GO" id="GO:0016829">
    <property type="term" value="F:lyase activity"/>
    <property type="evidence" value="ECO:0007669"/>
    <property type="project" value="InterPro"/>
</dbReference>
<dbReference type="Proteomes" id="UP000000310">
    <property type="component" value="Chromosome"/>
</dbReference>
<dbReference type="InterPro" id="IPR008929">
    <property type="entry name" value="Chondroitin_lyas"/>
</dbReference>
<accession>F0SEX1</accession>
<organism evidence="5 6">
    <name type="scientific">Pseudopedobacter saltans (strain ATCC 51119 / DSM 12145 / JCM 21818 / CCUG 39354 / LMG 10337 / NBRC 100064 / NCIMB 13643)</name>
    <name type="common">Pedobacter saltans</name>
    <dbReference type="NCBI Taxonomy" id="762903"/>
    <lineage>
        <taxon>Bacteria</taxon>
        <taxon>Pseudomonadati</taxon>
        <taxon>Bacteroidota</taxon>
        <taxon>Sphingobacteriia</taxon>
        <taxon>Sphingobacteriales</taxon>
        <taxon>Sphingobacteriaceae</taxon>
        <taxon>Pseudopedobacter</taxon>
    </lineage>
</organism>
<evidence type="ECO:0000313" key="6">
    <source>
        <dbReference type="Proteomes" id="UP000000310"/>
    </source>
</evidence>
<comment type="subcellular location">
    <subcellularLocation>
        <location evidence="1">Cell envelope</location>
    </subcellularLocation>
</comment>
<feature type="domain" description="Secretion system C-terminal sorting" evidence="4">
    <location>
        <begin position="1110"/>
        <end position="1179"/>
    </location>
</feature>